<dbReference type="PANTHER" id="PTHR21248:SF22">
    <property type="entry name" value="PHOSPHOLIPASE D"/>
    <property type="match status" value="1"/>
</dbReference>
<dbReference type="SMART" id="SM00155">
    <property type="entry name" value="PLDc"/>
    <property type="match status" value="2"/>
</dbReference>
<dbReference type="InterPro" id="IPR022924">
    <property type="entry name" value="Cardiolipin_synthase"/>
</dbReference>
<dbReference type="PANTHER" id="PTHR21248">
    <property type="entry name" value="CARDIOLIPIN SYNTHASE"/>
    <property type="match status" value="1"/>
</dbReference>
<evidence type="ECO:0000256" key="8">
    <source>
        <dbReference type="NCBIfam" id="TIGR04265"/>
    </source>
</evidence>
<evidence type="ECO:0000259" key="10">
    <source>
        <dbReference type="PROSITE" id="PS50035"/>
    </source>
</evidence>
<evidence type="ECO:0000256" key="2">
    <source>
        <dbReference type="ARBA" id="ARBA00022475"/>
    </source>
</evidence>
<keyword evidence="2" id="KW-1003">Cell membrane</keyword>
<dbReference type="EMBL" id="DXDC01000121">
    <property type="protein sequence ID" value="HIY65443.1"/>
    <property type="molecule type" value="Genomic_DNA"/>
</dbReference>
<evidence type="ECO:0000256" key="5">
    <source>
        <dbReference type="ARBA" id="ARBA00022737"/>
    </source>
</evidence>
<sequence>MAGSSVLGAIILTADVILRVVALVVIPYNRRPAAAVAWLLLIMINPFIGWIIFSVLGNTRLPKRRRNKMREIRQLVAQRVGDVEDAADANRTAKWLPGIISMNRRLTAMPHVAGNEITVIGEFEDQIDAMVRAIDGAKSRVHAQFYLLVESTRTRRFFDALARARERGVQVRVLIDHVTAIRYPRRKETEARLAAMGAELHYMMPLRPWRGQWQRMDLRNHRKLLVVDGRVGFVGSLNLIDPSYLWKKNIRRGLVWRDLWVEVRGPLVTELDALFMSDWWVEADELLDVQENPEQPGPIEASLIPSGPGFSGEVNLRVFSELVHAAKDRLIIVSPYFVPDDAMLYAITSAAMRGVRVELYASAIGDQFWTFHAQRSYYEALLRAGVKIYLYSEPTVLHTKYMIFDDHATIIGSSNIDMRSFLLNFEVSILTEGLEMVRELNRVTDQYRRSSQLLTLDAWLARPAITRVFDNVARLTSALQ</sequence>
<feature type="transmembrane region" description="Helical" evidence="9">
    <location>
        <begin position="34"/>
        <end position="56"/>
    </location>
</feature>
<reference evidence="11" key="2">
    <citation type="submission" date="2021-04" db="EMBL/GenBank/DDBJ databases">
        <authorList>
            <person name="Gilroy R."/>
        </authorList>
    </citation>
    <scope>NUCLEOTIDE SEQUENCE</scope>
    <source>
        <strain evidence="11">ChiGjej1B1-98</strain>
    </source>
</reference>
<dbReference type="InterPro" id="IPR025202">
    <property type="entry name" value="PLD-like_dom"/>
</dbReference>
<dbReference type="PROSITE" id="PS50035">
    <property type="entry name" value="PLD"/>
    <property type="match status" value="2"/>
</dbReference>
<dbReference type="EC" id="2.7.8.-" evidence="8"/>
<dbReference type="GO" id="GO:0008808">
    <property type="term" value="F:cardiolipin synthase activity"/>
    <property type="evidence" value="ECO:0007669"/>
    <property type="project" value="UniProtKB-UniRule"/>
</dbReference>
<dbReference type="AlphaFoldDB" id="A0A9D1YU95"/>
<keyword evidence="6 9" id="KW-1133">Transmembrane helix</keyword>
<accession>A0A9D1YU95</accession>
<feature type="domain" description="PLD phosphodiesterase" evidence="10">
    <location>
        <begin position="216"/>
        <end position="243"/>
    </location>
</feature>
<comment type="subcellular location">
    <subcellularLocation>
        <location evidence="1">Cell membrane</location>
    </subcellularLocation>
</comment>
<evidence type="ECO:0000256" key="9">
    <source>
        <dbReference type="SAM" id="Phobius"/>
    </source>
</evidence>
<keyword evidence="4 9" id="KW-0812">Transmembrane</keyword>
<evidence type="ECO:0000256" key="7">
    <source>
        <dbReference type="ARBA" id="ARBA00023136"/>
    </source>
</evidence>
<proteinExistence type="predicted"/>
<feature type="transmembrane region" description="Helical" evidence="9">
    <location>
        <begin position="7"/>
        <end position="28"/>
    </location>
</feature>
<evidence type="ECO:0000313" key="12">
    <source>
        <dbReference type="Proteomes" id="UP000824005"/>
    </source>
</evidence>
<dbReference type="Gene3D" id="3.30.870.10">
    <property type="entry name" value="Endonuclease Chain A"/>
    <property type="match status" value="2"/>
</dbReference>
<reference evidence="11" key="1">
    <citation type="journal article" date="2021" name="PeerJ">
        <title>Extensive microbial diversity within the chicken gut microbiome revealed by metagenomics and culture.</title>
        <authorList>
            <person name="Gilroy R."/>
            <person name="Ravi A."/>
            <person name="Getino M."/>
            <person name="Pursley I."/>
            <person name="Horton D.L."/>
            <person name="Alikhan N.F."/>
            <person name="Baker D."/>
            <person name="Gharbi K."/>
            <person name="Hall N."/>
            <person name="Watson M."/>
            <person name="Adriaenssens E.M."/>
            <person name="Foster-Nyarko E."/>
            <person name="Jarju S."/>
            <person name="Secka A."/>
            <person name="Antonio M."/>
            <person name="Oren A."/>
            <person name="Chaudhuri R.R."/>
            <person name="La Ragione R."/>
            <person name="Hildebrand F."/>
            <person name="Pallen M.J."/>
        </authorList>
    </citation>
    <scope>NUCLEOTIDE SEQUENCE</scope>
    <source>
        <strain evidence="11">ChiGjej1B1-98</strain>
    </source>
</reference>
<dbReference type="SUPFAM" id="SSF56024">
    <property type="entry name" value="Phospholipase D/nuclease"/>
    <property type="match status" value="2"/>
</dbReference>
<name>A0A9D1YU95_9MICO</name>
<evidence type="ECO:0000256" key="3">
    <source>
        <dbReference type="ARBA" id="ARBA00022679"/>
    </source>
</evidence>
<keyword evidence="3" id="KW-0808">Transferase</keyword>
<feature type="domain" description="PLD phosphodiesterase" evidence="10">
    <location>
        <begin position="393"/>
        <end position="420"/>
    </location>
</feature>
<evidence type="ECO:0000256" key="6">
    <source>
        <dbReference type="ARBA" id="ARBA00022989"/>
    </source>
</evidence>
<organism evidence="11 12">
    <name type="scientific">Candidatus Agrococcus pullicola</name>
    <dbReference type="NCBI Taxonomy" id="2838429"/>
    <lineage>
        <taxon>Bacteria</taxon>
        <taxon>Bacillati</taxon>
        <taxon>Actinomycetota</taxon>
        <taxon>Actinomycetes</taxon>
        <taxon>Micrococcales</taxon>
        <taxon>Microbacteriaceae</taxon>
        <taxon>Agrococcus</taxon>
    </lineage>
</organism>
<keyword evidence="5" id="KW-0677">Repeat</keyword>
<comment type="caution">
    <text evidence="11">The sequence shown here is derived from an EMBL/GenBank/DDBJ whole genome shotgun (WGS) entry which is preliminary data.</text>
</comment>
<dbReference type="GO" id="GO:0005886">
    <property type="term" value="C:plasma membrane"/>
    <property type="evidence" value="ECO:0007669"/>
    <property type="project" value="UniProtKB-SubCell"/>
</dbReference>
<dbReference type="InterPro" id="IPR001736">
    <property type="entry name" value="PLipase_D/transphosphatidylase"/>
</dbReference>
<dbReference type="NCBIfam" id="TIGR04265">
    <property type="entry name" value="bac_cardiolipin"/>
    <property type="match status" value="1"/>
</dbReference>
<protein>
    <recommendedName>
        <fullName evidence="8">Cardiolipin synthase</fullName>
        <ecNumber evidence="8">2.7.8.-</ecNumber>
    </recommendedName>
</protein>
<evidence type="ECO:0000313" key="11">
    <source>
        <dbReference type="EMBL" id="HIY65443.1"/>
    </source>
</evidence>
<evidence type="ECO:0000256" key="4">
    <source>
        <dbReference type="ARBA" id="ARBA00022692"/>
    </source>
</evidence>
<dbReference type="Pfam" id="PF13091">
    <property type="entry name" value="PLDc_2"/>
    <property type="match status" value="2"/>
</dbReference>
<evidence type="ECO:0000256" key="1">
    <source>
        <dbReference type="ARBA" id="ARBA00004236"/>
    </source>
</evidence>
<gene>
    <name evidence="11" type="primary">cls</name>
    <name evidence="11" type="ORF">H9830_04115</name>
</gene>
<dbReference type="GO" id="GO:0032049">
    <property type="term" value="P:cardiolipin biosynthetic process"/>
    <property type="evidence" value="ECO:0007669"/>
    <property type="project" value="UniProtKB-UniRule"/>
</dbReference>
<dbReference type="Proteomes" id="UP000824005">
    <property type="component" value="Unassembled WGS sequence"/>
</dbReference>
<keyword evidence="7 9" id="KW-0472">Membrane</keyword>